<dbReference type="InterPro" id="IPR012337">
    <property type="entry name" value="RNaseH-like_sf"/>
</dbReference>
<keyword evidence="4" id="KW-0648">Protein biosynthesis</keyword>
<dbReference type="SUPFAM" id="SSF52374">
    <property type="entry name" value="Nucleotidylyl transferase"/>
    <property type="match status" value="1"/>
</dbReference>
<dbReference type="GO" id="GO:0004812">
    <property type="term" value="F:aminoacyl-tRNA ligase activity"/>
    <property type="evidence" value="ECO:0007669"/>
    <property type="project" value="UniProtKB-KW"/>
</dbReference>
<evidence type="ECO:0000256" key="3">
    <source>
        <dbReference type="ARBA" id="ARBA00022840"/>
    </source>
</evidence>
<dbReference type="SUPFAM" id="SSF53098">
    <property type="entry name" value="Ribonuclease H-like"/>
    <property type="match status" value="1"/>
</dbReference>
<sequence length="766" mass="87467">MVYNGNVFMFVDPICFMCWCLLRMYCFASIGLAQKEVLMWRLNLFGEKGYMNIFLWGGEVYMHACYDSDLYGQASVFVQSHVRAHSELMWLLSSATPIGWLNKMIQFKEKSRKVGDENVGVALLTYPVLMASDILLYQSDFVPVGEDQKQHLELTRELAERVNYLYGGRKWKKLGGRGGAIFKVPEPLIPPEGARVMSLTDGCSKFYRTKEKGERYAILLKVYSRRIQFALEPLSVAPTINLEESIETQFESSSNLYCDNNLAIGIAHNPVQHDQTKHIEVDCHFIKEKLDRGYFRIENQYGEDWVPIKNMEKSELILVGMVDSVKELVSLVHCRVGRLPSTYLGLPLVPPLNSQQFGVWWGKEFTKGLLYERGDISQQRIMSEATSKGKSKGKSVTMEIVSGSTESNTIQITTHWLNDLNYFALGAIDKDGLYEWLVMLFGLTNAPSTFMRVMMQVLEPFIGQFVVVYFDDILIYSRSCEDHEEHLKQVLRTLRAGKFYINLIKCTFMSPSVVFLGFVVSFKGVEIDLEKIKTIVDWPVPTNIHEEANKAFEEIKSKIVNPPILRLPNFEKVFEVACDASHVGIGTILSQEGHPVTFFSEKLNGAKKKYSTYDLEFYAVILEGYLFYKNRLCLPRTSLRDHVIWELHGGGMGGHFGRDKTIALVEDCFFWLSLKKDVWKVIKQCQTCQVGKGSKQNTGLYTPLPIPSKPWEDLSMDFVLGLPRTQRGFDSIFVVVDKFSKMTHFILCKKALDASYVAALFFKEVV</sequence>
<dbReference type="InterPro" id="IPR036397">
    <property type="entry name" value="RNaseH_sf"/>
</dbReference>
<dbReference type="Gene3D" id="3.30.420.10">
    <property type="entry name" value="Ribonuclease H-like superfamily/Ribonuclease H"/>
    <property type="match status" value="1"/>
</dbReference>
<protein>
    <recommendedName>
        <fullName evidence="11">Tryptophanyl-tRNA synthetase</fullName>
    </recommendedName>
</protein>
<accession>A5ATK5</accession>
<dbReference type="FunFam" id="1.10.340.70:FF:000001">
    <property type="entry name" value="Retrovirus-related Pol polyprotein from transposon gypsy-like Protein"/>
    <property type="match status" value="1"/>
</dbReference>
<evidence type="ECO:0000256" key="6">
    <source>
        <dbReference type="ARBA" id="ARBA00023268"/>
    </source>
</evidence>
<keyword evidence="5" id="KW-0030">Aminoacyl-tRNA synthetase</keyword>
<gene>
    <name evidence="10" type="ORF">VITISV_008198</name>
</gene>
<dbReference type="EMBL" id="AM435015">
    <property type="protein sequence ID" value="CAN69372.1"/>
    <property type="molecule type" value="Genomic_DNA"/>
</dbReference>
<dbReference type="Pfam" id="PF00078">
    <property type="entry name" value="RVT_1"/>
    <property type="match status" value="1"/>
</dbReference>
<reference evidence="10" key="1">
    <citation type="journal article" date="2007" name="PLoS ONE">
        <title>The first genome sequence of an elite grapevine cultivar (Pinot noir Vitis vinifera L.): coping with a highly heterozygous genome.</title>
        <authorList>
            <person name="Velasco R."/>
            <person name="Zharkikh A."/>
            <person name="Troggio M."/>
            <person name="Cartwright D.A."/>
            <person name="Cestaro A."/>
            <person name="Pruss D."/>
            <person name="Pindo M."/>
            <person name="FitzGerald L.M."/>
            <person name="Vezzulli S."/>
            <person name="Reid J."/>
            <person name="Malacarne G."/>
            <person name="Iliev D."/>
            <person name="Coppola G."/>
            <person name="Wardell B."/>
            <person name="Micheletti D."/>
            <person name="Macalma T."/>
            <person name="Facci M."/>
            <person name="Mitchell J.T."/>
            <person name="Perazzolli M."/>
            <person name="Eldredge G."/>
            <person name="Gatto P."/>
            <person name="Oyzerski R."/>
            <person name="Moretto M."/>
            <person name="Gutin N."/>
            <person name="Stefanini M."/>
            <person name="Chen Y."/>
            <person name="Segala C."/>
            <person name="Davenport C."/>
            <person name="Dematte L."/>
            <person name="Mraz A."/>
            <person name="Battilana J."/>
            <person name="Stormo K."/>
            <person name="Costa F."/>
            <person name="Tao Q."/>
            <person name="Si-Ammour A."/>
            <person name="Harkins T."/>
            <person name="Lackey A."/>
            <person name="Perbost C."/>
            <person name="Taillon B."/>
            <person name="Stella A."/>
            <person name="Solovyev V."/>
            <person name="Fawcett J.A."/>
            <person name="Sterck L."/>
            <person name="Vandepoele K."/>
            <person name="Grando S.M."/>
            <person name="Toppo S."/>
            <person name="Moser C."/>
            <person name="Lanchbury J."/>
            <person name="Bogden R."/>
            <person name="Skolnick M."/>
            <person name="Sgaramella V."/>
            <person name="Bhatnagar S.K."/>
            <person name="Fontana P."/>
            <person name="Gutin A."/>
            <person name="Van de Peer Y."/>
            <person name="Salamini F."/>
            <person name="Viola R."/>
        </authorList>
    </citation>
    <scope>NUCLEOTIDE SEQUENCE</scope>
</reference>
<dbReference type="InterPro" id="IPR043128">
    <property type="entry name" value="Rev_trsase/Diguanyl_cyclase"/>
</dbReference>
<feature type="domain" description="Reverse transcriptase" evidence="7">
    <location>
        <begin position="412"/>
        <end position="519"/>
    </location>
</feature>
<dbReference type="CDD" id="cd01647">
    <property type="entry name" value="RT_LTR"/>
    <property type="match status" value="1"/>
</dbReference>
<dbReference type="InterPro" id="IPR041588">
    <property type="entry name" value="Integrase_H2C2"/>
</dbReference>
<dbReference type="GO" id="GO:0005524">
    <property type="term" value="F:ATP binding"/>
    <property type="evidence" value="ECO:0007669"/>
    <property type="project" value="UniProtKB-KW"/>
</dbReference>
<evidence type="ECO:0000313" key="10">
    <source>
        <dbReference type="EMBL" id="CAN69372.1"/>
    </source>
</evidence>
<dbReference type="Gene3D" id="1.10.340.70">
    <property type="match status" value="1"/>
</dbReference>
<evidence type="ECO:0000259" key="9">
    <source>
        <dbReference type="Pfam" id="PF17921"/>
    </source>
</evidence>
<organism evidence="10">
    <name type="scientific">Vitis vinifera</name>
    <name type="common">Grape</name>
    <dbReference type="NCBI Taxonomy" id="29760"/>
    <lineage>
        <taxon>Eukaryota</taxon>
        <taxon>Viridiplantae</taxon>
        <taxon>Streptophyta</taxon>
        <taxon>Embryophyta</taxon>
        <taxon>Tracheophyta</taxon>
        <taxon>Spermatophyta</taxon>
        <taxon>Magnoliopsida</taxon>
        <taxon>eudicotyledons</taxon>
        <taxon>Gunneridae</taxon>
        <taxon>Pentapetalae</taxon>
        <taxon>rosids</taxon>
        <taxon>Vitales</taxon>
        <taxon>Vitaceae</taxon>
        <taxon>Viteae</taxon>
        <taxon>Vitis</taxon>
    </lineage>
</organism>
<evidence type="ECO:0000256" key="2">
    <source>
        <dbReference type="ARBA" id="ARBA00022741"/>
    </source>
</evidence>
<keyword evidence="1" id="KW-0436">Ligase</keyword>
<dbReference type="SUPFAM" id="SSF56672">
    <property type="entry name" value="DNA/RNA polymerases"/>
    <property type="match status" value="1"/>
</dbReference>
<keyword evidence="2" id="KW-0547">Nucleotide-binding</keyword>
<dbReference type="InterPro" id="IPR043502">
    <property type="entry name" value="DNA/RNA_pol_sf"/>
</dbReference>
<evidence type="ECO:0000259" key="8">
    <source>
        <dbReference type="Pfam" id="PF17919"/>
    </source>
</evidence>
<dbReference type="InterPro" id="IPR000477">
    <property type="entry name" value="RT_dom"/>
</dbReference>
<dbReference type="PANTHER" id="PTHR37984:SF5">
    <property type="entry name" value="PROTEIN NYNRIN-LIKE"/>
    <property type="match status" value="1"/>
</dbReference>
<dbReference type="CDD" id="cd09272">
    <property type="entry name" value="RNase_HI_RT_Ty1"/>
    <property type="match status" value="1"/>
</dbReference>
<dbReference type="GO" id="GO:0006418">
    <property type="term" value="P:tRNA aminoacylation for protein translation"/>
    <property type="evidence" value="ECO:0007669"/>
    <property type="project" value="InterPro"/>
</dbReference>
<keyword evidence="6" id="KW-0511">Multifunctional enzyme</keyword>
<dbReference type="Gene3D" id="3.30.70.270">
    <property type="match status" value="1"/>
</dbReference>
<dbReference type="Gene3D" id="3.40.50.620">
    <property type="entry name" value="HUPs"/>
    <property type="match status" value="1"/>
</dbReference>
<dbReference type="InterPro" id="IPR041577">
    <property type="entry name" value="RT_RNaseH_2"/>
</dbReference>
<proteinExistence type="predicted"/>
<feature type="domain" description="Integrase zinc-binding" evidence="9">
    <location>
        <begin position="637"/>
        <end position="692"/>
    </location>
</feature>
<dbReference type="InterPro" id="IPR050951">
    <property type="entry name" value="Retrovirus_Pol_polyprotein"/>
</dbReference>
<evidence type="ECO:0000256" key="4">
    <source>
        <dbReference type="ARBA" id="ARBA00022917"/>
    </source>
</evidence>
<evidence type="ECO:0000259" key="7">
    <source>
        <dbReference type="Pfam" id="PF00078"/>
    </source>
</evidence>
<dbReference type="PANTHER" id="PTHR37984">
    <property type="entry name" value="PROTEIN CBG26694"/>
    <property type="match status" value="1"/>
</dbReference>
<feature type="domain" description="Reverse transcriptase/retrotransposon-derived protein RNase H-like" evidence="8">
    <location>
        <begin position="546"/>
        <end position="621"/>
    </location>
</feature>
<evidence type="ECO:0000256" key="1">
    <source>
        <dbReference type="ARBA" id="ARBA00022598"/>
    </source>
</evidence>
<dbReference type="InterPro" id="IPR014729">
    <property type="entry name" value="Rossmann-like_a/b/a_fold"/>
</dbReference>
<dbReference type="Pfam" id="PF17921">
    <property type="entry name" value="Integrase_H2C2"/>
    <property type="match status" value="1"/>
</dbReference>
<dbReference type="Pfam" id="PF17919">
    <property type="entry name" value="RT_RNaseH_2"/>
    <property type="match status" value="1"/>
</dbReference>
<name>A5ATK5_VITVI</name>
<dbReference type="AlphaFoldDB" id="A5ATK5"/>
<dbReference type="Pfam" id="PF00579">
    <property type="entry name" value="tRNA-synt_1b"/>
    <property type="match status" value="1"/>
</dbReference>
<dbReference type="ExpressionAtlas" id="A5ATK5">
    <property type="expression patterns" value="baseline and differential"/>
</dbReference>
<keyword evidence="3" id="KW-0067">ATP-binding</keyword>
<evidence type="ECO:0000256" key="5">
    <source>
        <dbReference type="ARBA" id="ARBA00023146"/>
    </source>
</evidence>
<dbReference type="FunFam" id="3.30.70.270:FF:000003">
    <property type="entry name" value="Transposon Ty3-G Gag-Pol polyprotein"/>
    <property type="match status" value="1"/>
</dbReference>
<evidence type="ECO:0008006" key="11">
    <source>
        <dbReference type="Google" id="ProtNLM"/>
    </source>
</evidence>
<dbReference type="GO" id="GO:0003676">
    <property type="term" value="F:nucleic acid binding"/>
    <property type="evidence" value="ECO:0007669"/>
    <property type="project" value="InterPro"/>
</dbReference>
<dbReference type="InterPro" id="IPR002305">
    <property type="entry name" value="aa-tRNA-synth_Ic"/>
</dbReference>